<dbReference type="AlphaFoldDB" id="A0A851UDM2"/>
<sequence length="182" mass="20133">RKRPGGAVNSTPARKRRRLLPSNAGGTSYAEAIDVEESTPAFEPEVIDLRGESSEPEVIIIGDDESSEVSSDWHTPSCSLLASNYLRHSSELLAWDSPEEAGDNEGYPRVLSNLAPSRAQEGVVIRCQICMDFYSEIMQKGRQLVAPHGSCNECLPLALDTSDMCPVCRRELRPEIYHPIYL</sequence>
<dbReference type="Gene3D" id="3.30.40.10">
    <property type="entry name" value="Zinc/RING finger domain, C3HC4 (zinc finger)"/>
    <property type="match status" value="1"/>
</dbReference>
<dbReference type="GO" id="GO:0016874">
    <property type="term" value="F:ligase activity"/>
    <property type="evidence" value="ECO:0007669"/>
    <property type="project" value="UniProtKB-KW"/>
</dbReference>
<accession>A0A851UDM2</accession>
<protein>
    <submittedName>
        <fullName evidence="2">RNF4 ligase</fullName>
    </submittedName>
</protein>
<keyword evidence="3" id="KW-1185">Reference proteome</keyword>
<dbReference type="OrthoDB" id="9218625at2759"/>
<dbReference type="SUPFAM" id="SSF57850">
    <property type="entry name" value="RING/U-box"/>
    <property type="match status" value="1"/>
</dbReference>
<gene>
    <name evidence="2" type="primary">Rnf4_1</name>
    <name evidence="2" type="ORF">ELAFOR_R03856</name>
</gene>
<evidence type="ECO:0000256" key="1">
    <source>
        <dbReference type="SAM" id="MobiDB-lite"/>
    </source>
</evidence>
<organism evidence="2 3">
    <name type="scientific">Elachura formosa</name>
    <name type="common">spotted wren-babbler</name>
    <dbReference type="NCBI Taxonomy" id="1463973"/>
    <lineage>
        <taxon>Eukaryota</taxon>
        <taxon>Metazoa</taxon>
        <taxon>Chordata</taxon>
        <taxon>Craniata</taxon>
        <taxon>Vertebrata</taxon>
        <taxon>Euteleostomi</taxon>
        <taxon>Archelosauria</taxon>
        <taxon>Archosauria</taxon>
        <taxon>Dinosauria</taxon>
        <taxon>Saurischia</taxon>
        <taxon>Theropoda</taxon>
        <taxon>Coelurosauria</taxon>
        <taxon>Aves</taxon>
        <taxon>Neognathae</taxon>
        <taxon>Neoaves</taxon>
        <taxon>Telluraves</taxon>
        <taxon>Australaves</taxon>
        <taxon>Passeriformes</taxon>
        <taxon>Elachuridae</taxon>
        <taxon>Elachura</taxon>
    </lineage>
</organism>
<feature type="non-terminal residue" evidence="2">
    <location>
        <position position="1"/>
    </location>
</feature>
<reference evidence="2" key="1">
    <citation type="submission" date="2019-09" db="EMBL/GenBank/DDBJ databases">
        <title>Bird 10,000 Genomes (B10K) Project - Family phase.</title>
        <authorList>
            <person name="Zhang G."/>
        </authorList>
    </citation>
    <scope>NUCLEOTIDE SEQUENCE</scope>
    <source>
        <strain evidence="2">B10K-IZCAS-20218</strain>
        <tissue evidence="2">Blood</tissue>
    </source>
</reference>
<feature type="region of interest" description="Disordered" evidence="1">
    <location>
        <begin position="1"/>
        <end position="41"/>
    </location>
</feature>
<dbReference type="InterPro" id="IPR013083">
    <property type="entry name" value="Znf_RING/FYVE/PHD"/>
</dbReference>
<evidence type="ECO:0000313" key="2">
    <source>
        <dbReference type="EMBL" id="NXD26248.1"/>
    </source>
</evidence>
<name>A0A851UDM2_9PASS</name>
<proteinExistence type="predicted"/>
<comment type="caution">
    <text evidence="2">The sequence shown here is derived from an EMBL/GenBank/DDBJ whole genome shotgun (WGS) entry which is preliminary data.</text>
</comment>
<evidence type="ECO:0000313" key="3">
    <source>
        <dbReference type="Proteomes" id="UP000623542"/>
    </source>
</evidence>
<dbReference type="EMBL" id="WBNG01000409">
    <property type="protein sequence ID" value="NXD26248.1"/>
    <property type="molecule type" value="Genomic_DNA"/>
</dbReference>
<feature type="non-terminal residue" evidence="2">
    <location>
        <position position="182"/>
    </location>
</feature>
<dbReference type="Proteomes" id="UP000623542">
    <property type="component" value="Unassembled WGS sequence"/>
</dbReference>
<keyword evidence="2" id="KW-0436">Ligase</keyword>